<dbReference type="InterPro" id="IPR011992">
    <property type="entry name" value="EF-hand-dom_pair"/>
</dbReference>
<dbReference type="EMBL" id="MRZV01000885">
    <property type="protein sequence ID" value="PIK42999.1"/>
    <property type="molecule type" value="Genomic_DNA"/>
</dbReference>
<dbReference type="InterPro" id="IPR018247">
    <property type="entry name" value="EF_Hand_1_Ca_BS"/>
</dbReference>
<dbReference type="STRING" id="307972.A0A2G8K4Y3"/>
<evidence type="ECO:0000313" key="3">
    <source>
        <dbReference type="EMBL" id="PIK42999.1"/>
    </source>
</evidence>
<dbReference type="PROSITE" id="PS00018">
    <property type="entry name" value="EF_HAND_1"/>
    <property type="match status" value="1"/>
</dbReference>
<dbReference type="InterPro" id="IPR052580">
    <property type="entry name" value="Lipid_Hydrolase"/>
</dbReference>
<keyword evidence="4" id="KW-1185">Reference proteome</keyword>
<evidence type="ECO:0000313" key="4">
    <source>
        <dbReference type="Proteomes" id="UP000230750"/>
    </source>
</evidence>
<dbReference type="GO" id="GO:0005509">
    <property type="term" value="F:calcium ion binding"/>
    <property type="evidence" value="ECO:0007669"/>
    <property type="project" value="InterPro"/>
</dbReference>
<evidence type="ECO:0000259" key="2">
    <source>
        <dbReference type="PROSITE" id="PS50222"/>
    </source>
</evidence>
<accession>A0A2G8K4Y3</accession>
<dbReference type="Proteomes" id="UP000230750">
    <property type="component" value="Unassembled WGS sequence"/>
</dbReference>
<gene>
    <name evidence="3" type="ORF">BSL78_20143</name>
</gene>
<protein>
    <recommendedName>
        <fullName evidence="2">EF-hand domain-containing protein</fullName>
    </recommendedName>
</protein>
<organism evidence="3 4">
    <name type="scientific">Stichopus japonicus</name>
    <name type="common">Sea cucumber</name>
    <dbReference type="NCBI Taxonomy" id="307972"/>
    <lineage>
        <taxon>Eukaryota</taxon>
        <taxon>Metazoa</taxon>
        <taxon>Echinodermata</taxon>
        <taxon>Eleutherozoa</taxon>
        <taxon>Echinozoa</taxon>
        <taxon>Holothuroidea</taxon>
        <taxon>Aspidochirotacea</taxon>
        <taxon>Aspidochirotida</taxon>
        <taxon>Stichopodidae</taxon>
        <taxon>Apostichopus</taxon>
    </lineage>
</organism>
<sequence length="185" mass="21587">MLPLPCNRERHEKKALQEQAAMEHAQVVEAFEIFFKVLDESQLDQDASITRKELEQAFTKSEFTDQHAMLLFGGNYTIAEVFDYLDLNHDNEINFNELQAFAERKGVGIQNMFQGYDRREIGSVVDFLRAVQDTMLINVKRVFMTELDINRTIGIDTHYIGTTDWEMEEEDKTFLVEVESSLFFL</sequence>
<dbReference type="PANTHER" id="PTHR46394:SF1">
    <property type="entry name" value="PNPLA DOMAIN-CONTAINING PROTEIN"/>
    <property type="match status" value="1"/>
</dbReference>
<dbReference type="OrthoDB" id="412240at2759"/>
<reference evidence="3 4" key="1">
    <citation type="journal article" date="2017" name="PLoS Biol.">
        <title>The sea cucumber genome provides insights into morphological evolution and visceral regeneration.</title>
        <authorList>
            <person name="Zhang X."/>
            <person name="Sun L."/>
            <person name="Yuan J."/>
            <person name="Sun Y."/>
            <person name="Gao Y."/>
            <person name="Zhang L."/>
            <person name="Li S."/>
            <person name="Dai H."/>
            <person name="Hamel J.F."/>
            <person name="Liu C."/>
            <person name="Yu Y."/>
            <person name="Liu S."/>
            <person name="Lin W."/>
            <person name="Guo K."/>
            <person name="Jin S."/>
            <person name="Xu P."/>
            <person name="Storey K.B."/>
            <person name="Huan P."/>
            <person name="Zhang T."/>
            <person name="Zhou Y."/>
            <person name="Zhang J."/>
            <person name="Lin C."/>
            <person name="Li X."/>
            <person name="Xing L."/>
            <person name="Huo D."/>
            <person name="Sun M."/>
            <person name="Wang L."/>
            <person name="Mercier A."/>
            <person name="Li F."/>
            <person name="Yang H."/>
            <person name="Xiang J."/>
        </authorList>
    </citation>
    <scope>NUCLEOTIDE SEQUENCE [LARGE SCALE GENOMIC DNA]</scope>
    <source>
        <strain evidence="3">Shaxun</strain>
        <tissue evidence="3">Muscle</tissue>
    </source>
</reference>
<feature type="domain" description="EF-hand" evidence="2">
    <location>
        <begin position="78"/>
        <end position="108"/>
    </location>
</feature>
<comment type="caution">
    <text evidence="3">The sequence shown here is derived from an EMBL/GenBank/DDBJ whole genome shotgun (WGS) entry which is preliminary data.</text>
</comment>
<dbReference type="Gene3D" id="1.10.238.10">
    <property type="entry name" value="EF-hand"/>
    <property type="match status" value="1"/>
</dbReference>
<proteinExistence type="predicted"/>
<dbReference type="SUPFAM" id="SSF47473">
    <property type="entry name" value="EF-hand"/>
    <property type="match status" value="1"/>
</dbReference>
<keyword evidence="1" id="KW-0106">Calcium</keyword>
<name>A0A2G8K4Y3_STIJA</name>
<dbReference type="AlphaFoldDB" id="A0A2G8K4Y3"/>
<dbReference type="PANTHER" id="PTHR46394">
    <property type="entry name" value="ANNEXIN"/>
    <property type="match status" value="1"/>
</dbReference>
<dbReference type="InterPro" id="IPR002048">
    <property type="entry name" value="EF_hand_dom"/>
</dbReference>
<dbReference type="PROSITE" id="PS50222">
    <property type="entry name" value="EF_HAND_2"/>
    <property type="match status" value="1"/>
</dbReference>
<evidence type="ECO:0000256" key="1">
    <source>
        <dbReference type="ARBA" id="ARBA00022837"/>
    </source>
</evidence>